<dbReference type="EMBL" id="JACHIW010000003">
    <property type="protein sequence ID" value="MBB5159915.1"/>
    <property type="molecule type" value="Genomic_DNA"/>
</dbReference>
<name>A0A840QKH6_9PSEU</name>
<proteinExistence type="predicted"/>
<keyword evidence="3" id="KW-0408">Iron</keyword>
<dbReference type="InterPro" id="IPR007197">
    <property type="entry name" value="rSAM"/>
</dbReference>
<dbReference type="GO" id="GO:0046872">
    <property type="term" value="F:metal ion binding"/>
    <property type="evidence" value="ECO:0007669"/>
    <property type="project" value="UniProtKB-KW"/>
</dbReference>
<dbReference type="SUPFAM" id="SSF102114">
    <property type="entry name" value="Radical SAM enzymes"/>
    <property type="match status" value="1"/>
</dbReference>
<evidence type="ECO:0000256" key="3">
    <source>
        <dbReference type="ARBA" id="ARBA00023004"/>
    </source>
</evidence>
<dbReference type="GO" id="GO:0003824">
    <property type="term" value="F:catalytic activity"/>
    <property type="evidence" value="ECO:0007669"/>
    <property type="project" value="InterPro"/>
</dbReference>
<dbReference type="InterPro" id="IPR050377">
    <property type="entry name" value="Radical_SAM_PqqE_MftC-like"/>
</dbReference>
<dbReference type="CDD" id="cd01335">
    <property type="entry name" value="Radical_SAM"/>
    <property type="match status" value="1"/>
</dbReference>
<reference evidence="6 7" key="1">
    <citation type="submission" date="2020-08" db="EMBL/GenBank/DDBJ databases">
        <title>Sequencing the genomes of 1000 actinobacteria strains.</title>
        <authorList>
            <person name="Klenk H.-P."/>
        </authorList>
    </citation>
    <scope>NUCLEOTIDE SEQUENCE [LARGE SCALE GENOMIC DNA]</scope>
    <source>
        <strain evidence="6 7">DSM 45584</strain>
    </source>
</reference>
<dbReference type="PANTHER" id="PTHR11228:SF7">
    <property type="entry name" value="PQQA PEPTIDE CYCLASE"/>
    <property type="match status" value="1"/>
</dbReference>
<accession>A0A840QKH6</accession>
<evidence type="ECO:0000256" key="2">
    <source>
        <dbReference type="ARBA" id="ARBA00022723"/>
    </source>
</evidence>
<evidence type="ECO:0000256" key="4">
    <source>
        <dbReference type="ARBA" id="ARBA00023014"/>
    </source>
</evidence>
<evidence type="ECO:0000313" key="7">
    <source>
        <dbReference type="Proteomes" id="UP000584374"/>
    </source>
</evidence>
<dbReference type="GO" id="GO:0051536">
    <property type="term" value="F:iron-sulfur cluster binding"/>
    <property type="evidence" value="ECO:0007669"/>
    <property type="project" value="UniProtKB-KW"/>
</dbReference>
<dbReference type="InterPro" id="IPR058240">
    <property type="entry name" value="rSAM_sf"/>
</dbReference>
<dbReference type="AlphaFoldDB" id="A0A840QKH6"/>
<feature type="domain" description="Radical SAM core" evidence="5">
    <location>
        <begin position="19"/>
        <end position="225"/>
    </location>
</feature>
<gene>
    <name evidence="6" type="ORF">BJ970_007515</name>
</gene>
<evidence type="ECO:0000313" key="6">
    <source>
        <dbReference type="EMBL" id="MBB5159915.1"/>
    </source>
</evidence>
<dbReference type="Gene3D" id="3.20.20.70">
    <property type="entry name" value="Aldolase class I"/>
    <property type="match status" value="1"/>
</dbReference>
<keyword evidence="1" id="KW-0949">S-adenosyl-L-methionine</keyword>
<sequence>MDVAGKAAGDTIMVRPDTPYGYARASYELSLGCNYDCDHCYLGEKLFAGMEWRDRERLLDIMAKAGVLWLQLTGGEPLIDPLFAETLAYAYGLGMMIQISSNGSRLYQGKTLDLLRTYRPYRLTLSLYGATEESYDGMTRSRGAFKRFMRGLEAAHEAGLKMRINIVVSRHNAHERNEMTAIADRYGIPSFEYTNITPTIHGTGEVLPSQANEVLRRHDPYTGCNAGITHFHADPHGMASICKVGREAQVNLLEEGVEGLRKLAVIGDRLTTRHGGCSGCTLQKSCGTCMPLANLYRQAQAPLETYCQHGSSGPLSAKGGES</sequence>
<evidence type="ECO:0000256" key="1">
    <source>
        <dbReference type="ARBA" id="ARBA00022691"/>
    </source>
</evidence>
<evidence type="ECO:0000259" key="5">
    <source>
        <dbReference type="PROSITE" id="PS51918"/>
    </source>
</evidence>
<dbReference type="SFLD" id="SFLDS00029">
    <property type="entry name" value="Radical_SAM"/>
    <property type="match status" value="1"/>
</dbReference>
<dbReference type="PROSITE" id="PS51918">
    <property type="entry name" value="RADICAL_SAM"/>
    <property type="match status" value="1"/>
</dbReference>
<dbReference type="InterPro" id="IPR013785">
    <property type="entry name" value="Aldolase_TIM"/>
</dbReference>
<dbReference type="PANTHER" id="PTHR11228">
    <property type="entry name" value="RADICAL SAM DOMAIN PROTEIN"/>
    <property type="match status" value="1"/>
</dbReference>
<keyword evidence="2" id="KW-0479">Metal-binding</keyword>
<comment type="caution">
    <text evidence="6">The sequence shown here is derived from an EMBL/GenBank/DDBJ whole genome shotgun (WGS) entry which is preliminary data.</text>
</comment>
<keyword evidence="7" id="KW-1185">Reference proteome</keyword>
<dbReference type="Pfam" id="PF04055">
    <property type="entry name" value="Radical_SAM"/>
    <property type="match status" value="1"/>
</dbReference>
<organism evidence="6 7">
    <name type="scientific">Saccharopolyspora phatthalungensis</name>
    <dbReference type="NCBI Taxonomy" id="664693"/>
    <lineage>
        <taxon>Bacteria</taxon>
        <taxon>Bacillati</taxon>
        <taxon>Actinomycetota</taxon>
        <taxon>Actinomycetes</taxon>
        <taxon>Pseudonocardiales</taxon>
        <taxon>Pseudonocardiaceae</taxon>
        <taxon>Saccharopolyspora</taxon>
    </lineage>
</organism>
<dbReference type="SFLD" id="SFLDG01067">
    <property type="entry name" value="SPASM/twitch_domain_containing"/>
    <property type="match status" value="1"/>
</dbReference>
<dbReference type="Proteomes" id="UP000584374">
    <property type="component" value="Unassembled WGS sequence"/>
</dbReference>
<protein>
    <submittedName>
        <fullName evidence="6">Molybdenum cofactor biosynthesis enzyme MoaA</fullName>
    </submittedName>
</protein>
<dbReference type="RefSeq" id="WP_221468587.1">
    <property type="nucleotide sequence ID" value="NZ_JACHIW010000003.1"/>
</dbReference>
<keyword evidence="4" id="KW-0411">Iron-sulfur</keyword>